<feature type="non-terminal residue" evidence="1">
    <location>
        <position position="1"/>
    </location>
</feature>
<keyword evidence="2" id="KW-1185">Reference proteome</keyword>
<dbReference type="EMBL" id="LXQA010060827">
    <property type="protein sequence ID" value="MCI06127.1"/>
    <property type="molecule type" value="Genomic_DNA"/>
</dbReference>
<sequence length="29" mass="3185">EDSCRAEEVSGCDVRDFLGFDSRVHAALT</sequence>
<name>A0A392P2C0_9FABA</name>
<reference evidence="1 2" key="1">
    <citation type="journal article" date="2018" name="Front. Plant Sci.">
        <title>Red Clover (Trifolium pratense) and Zigzag Clover (T. medium) - A Picture of Genomic Similarities and Differences.</title>
        <authorList>
            <person name="Dluhosova J."/>
            <person name="Istvanek J."/>
            <person name="Nedelnik J."/>
            <person name="Repkova J."/>
        </authorList>
    </citation>
    <scope>NUCLEOTIDE SEQUENCE [LARGE SCALE GENOMIC DNA]</scope>
    <source>
        <strain evidence="2">cv. 10/8</strain>
        <tissue evidence="1">Leaf</tissue>
    </source>
</reference>
<accession>A0A392P2C0</accession>
<comment type="caution">
    <text evidence="1">The sequence shown here is derived from an EMBL/GenBank/DDBJ whole genome shotgun (WGS) entry which is preliminary data.</text>
</comment>
<evidence type="ECO:0000313" key="1">
    <source>
        <dbReference type="EMBL" id="MCI06127.1"/>
    </source>
</evidence>
<protein>
    <submittedName>
        <fullName evidence="1">Uncharacterized protein</fullName>
    </submittedName>
</protein>
<proteinExistence type="predicted"/>
<dbReference type="AlphaFoldDB" id="A0A392P2C0"/>
<organism evidence="1 2">
    <name type="scientific">Trifolium medium</name>
    <dbReference type="NCBI Taxonomy" id="97028"/>
    <lineage>
        <taxon>Eukaryota</taxon>
        <taxon>Viridiplantae</taxon>
        <taxon>Streptophyta</taxon>
        <taxon>Embryophyta</taxon>
        <taxon>Tracheophyta</taxon>
        <taxon>Spermatophyta</taxon>
        <taxon>Magnoliopsida</taxon>
        <taxon>eudicotyledons</taxon>
        <taxon>Gunneridae</taxon>
        <taxon>Pentapetalae</taxon>
        <taxon>rosids</taxon>
        <taxon>fabids</taxon>
        <taxon>Fabales</taxon>
        <taxon>Fabaceae</taxon>
        <taxon>Papilionoideae</taxon>
        <taxon>50 kb inversion clade</taxon>
        <taxon>NPAAA clade</taxon>
        <taxon>Hologalegina</taxon>
        <taxon>IRL clade</taxon>
        <taxon>Trifolieae</taxon>
        <taxon>Trifolium</taxon>
    </lineage>
</organism>
<evidence type="ECO:0000313" key="2">
    <source>
        <dbReference type="Proteomes" id="UP000265520"/>
    </source>
</evidence>
<dbReference type="Proteomes" id="UP000265520">
    <property type="component" value="Unassembled WGS sequence"/>
</dbReference>